<dbReference type="InterPro" id="IPR013325">
    <property type="entry name" value="RNA_pol_sigma_r2"/>
</dbReference>
<organism evidence="2 3">
    <name type="scientific">Roseiconus lacunae</name>
    <dbReference type="NCBI Taxonomy" id="2605694"/>
    <lineage>
        <taxon>Bacteria</taxon>
        <taxon>Pseudomonadati</taxon>
        <taxon>Planctomycetota</taxon>
        <taxon>Planctomycetia</taxon>
        <taxon>Pirellulales</taxon>
        <taxon>Pirellulaceae</taxon>
        <taxon>Roseiconus</taxon>
    </lineage>
</organism>
<dbReference type="InterPro" id="IPR053812">
    <property type="entry name" value="HTH_Sigma70_ECF-like"/>
</dbReference>
<dbReference type="InterPro" id="IPR013324">
    <property type="entry name" value="RNA_pol_sigma_r3/r4-like"/>
</dbReference>
<accession>A0ABT7PNH5</accession>
<dbReference type="InterPro" id="IPR014284">
    <property type="entry name" value="RNA_pol_sigma-70_dom"/>
</dbReference>
<dbReference type="Proteomes" id="UP001239462">
    <property type="component" value="Unassembled WGS sequence"/>
</dbReference>
<dbReference type="NCBIfam" id="TIGR02937">
    <property type="entry name" value="sigma70-ECF"/>
    <property type="match status" value="1"/>
</dbReference>
<comment type="caution">
    <text evidence="2">The sequence shown here is derived from an EMBL/GenBank/DDBJ whole genome shotgun (WGS) entry which is preliminary data.</text>
</comment>
<dbReference type="InterPro" id="IPR036388">
    <property type="entry name" value="WH-like_DNA-bd_sf"/>
</dbReference>
<dbReference type="SUPFAM" id="SSF88659">
    <property type="entry name" value="Sigma3 and sigma4 domains of RNA polymerase sigma factors"/>
    <property type="match status" value="1"/>
</dbReference>
<dbReference type="Pfam" id="PF07638">
    <property type="entry name" value="Sigma70_ECF"/>
    <property type="match status" value="1"/>
</dbReference>
<reference evidence="2 3" key="1">
    <citation type="submission" date="2023-06" db="EMBL/GenBank/DDBJ databases">
        <title>Roseiconus lacunae JC819 isolated from Gulf of Mannar region, Tamil Nadu.</title>
        <authorList>
            <person name="Pk S."/>
            <person name="Ch S."/>
            <person name="Ch V.R."/>
        </authorList>
    </citation>
    <scope>NUCLEOTIDE SEQUENCE [LARGE SCALE GENOMIC DNA]</scope>
    <source>
        <strain evidence="2 3">JC819</strain>
    </source>
</reference>
<gene>
    <name evidence="2" type="ORF">QTN89_19795</name>
</gene>
<dbReference type="EMBL" id="JASZZN010000016">
    <property type="protein sequence ID" value="MDM4017701.1"/>
    <property type="molecule type" value="Genomic_DNA"/>
</dbReference>
<evidence type="ECO:0000313" key="2">
    <source>
        <dbReference type="EMBL" id="MDM4017701.1"/>
    </source>
</evidence>
<feature type="domain" description="RNA polymerase sigma-70 ECF-like HTH" evidence="1">
    <location>
        <begin position="7"/>
        <end position="170"/>
    </location>
</feature>
<protein>
    <submittedName>
        <fullName evidence="2">Sigma-70 family RNA polymerase sigma factor</fullName>
    </submittedName>
</protein>
<keyword evidence="3" id="KW-1185">Reference proteome</keyword>
<name>A0ABT7PNH5_9BACT</name>
<evidence type="ECO:0000259" key="1">
    <source>
        <dbReference type="Pfam" id="PF07638"/>
    </source>
</evidence>
<dbReference type="Gene3D" id="1.10.10.10">
    <property type="entry name" value="Winged helix-like DNA-binding domain superfamily/Winged helix DNA-binding domain"/>
    <property type="match status" value="1"/>
</dbReference>
<proteinExistence type="predicted"/>
<dbReference type="SUPFAM" id="SSF88946">
    <property type="entry name" value="Sigma2 domain of RNA polymerase sigma factors"/>
    <property type="match status" value="1"/>
</dbReference>
<dbReference type="RefSeq" id="WP_289165207.1">
    <property type="nucleotide sequence ID" value="NZ_JASZZN010000016.1"/>
</dbReference>
<evidence type="ECO:0000313" key="3">
    <source>
        <dbReference type="Proteomes" id="UP001239462"/>
    </source>
</evidence>
<sequence>MASDNESNLLLEFESQFRRLAHRMLRTFPGVRRWEETDDVVQAALVRLHRSIESIQIQSPLHLRRLAALQIRRELLNFAQRHSRKGSYAANHESCLGSLPSIQDRPDHPTLEEWGRFHQCVEELPKGVLEVFEMIWYTGLSQQEAALQLGISLRQCQRRWTTARMMIARKVCQQALLS</sequence>